<proteinExistence type="predicted"/>
<gene>
    <name evidence="1" type="ORF">DM01DRAFT_358147</name>
</gene>
<organism evidence="1 2">
    <name type="scientific">Hesseltinella vesiculosa</name>
    <dbReference type="NCBI Taxonomy" id="101127"/>
    <lineage>
        <taxon>Eukaryota</taxon>
        <taxon>Fungi</taxon>
        <taxon>Fungi incertae sedis</taxon>
        <taxon>Mucoromycota</taxon>
        <taxon>Mucoromycotina</taxon>
        <taxon>Mucoromycetes</taxon>
        <taxon>Mucorales</taxon>
        <taxon>Cunninghamellaceae</taxon>
        <taxon>Hesseltinella</taxon>
    </lineage>
</organism>
<sequence>MSNAARLVHYLRSFEAGIVDVADIQTLYESFRACDREIPGLTLHTGKKCSLCQQLPFFCETEQAMSEHFYAMHRDKLDQLSHADALKSFSDAHPVQRLFNHRADLCYGVTGSSAVAEVEDEMVHDSSTTSPSRSPSLSANNHMDNTAILNQLDTILCDARNAVSSTDATHDLDWFFSHQRWDRIVQQVDQQDPGLIRAMTHANAQHHQAVNLACMRYFSSPQDAHSALYIPAQDFYVLRHVLKEKLGPDLQTEGLALFQNDKTTVEYARVCTRVMLAVCVLAEAATLPSCILLPPTVKQSALALLHHAKDRQLSPERDHFDERSLLPFPTATDDYLPCDRPSRFVLEIVMILSLMSRATFGVKVADVPPICSKLKYMCHVITLVSIAKDCRRSVISVDDVIERHCPFVRDGNHTVFTSICQASRLATTAVYSTPQMPSINWVPFSDHSALTINSTEVSVDDLRTAVAALVSMCKRKLSQDLLLSSVDPSVAASFGHGQVNGVSDDASSAGIGRGRGYSYLNDPANGFGDHQQLVLRVFLENPLIKSRITQPDGSWNKVFVKEWFDHAFALFKMLFTLMHLSYGQPARVEEIASLKYANTVVNGTTFSPRNLFWMNNTLMLATSYHKSRANQHKDKFIA</sequence>
<keyword evidence="2" id="KW-1185">Reference proteome</keyword>
<dbReference type="EMBL" id="MCGT01000010">
    <property type="protein sequence ID" value="ORX56145.1"/>
    <property type="molecule type" value="Genomic_DNA"/>
</dbReference>
<evidence type="ECO:0000313" key="2">
    <source>
        <dbReference type="Proteomes" id="UP000242146"/>
    </source>
</evidence>
<reference evidence="1 2" key="1">
    <citation type="submission" date="2016-07" db="EMBL/GenBank/DDBJ databases">
        <title>Pervasive Adenine N6-methylation of Active Genes in Fungi.</title>
        <authorList>
            <consortium name="DOE Joint Genome Institute"/>
            <person name="Mondo S.J."/>
            <person name="Dannebaum R.O."/>
            <person name="Kuo R.C."/>
            <person name="Labutti K."/>
            <person name="Haridas S."/>
            <person name="Kuo A."/>
            <person name="Salamov A."/>
            <person name="Ahrendt S.R."/>
            <person name="Lipzen A."/>
            <person name="Sullivan W."/>
            <person name="Andreopoulos W.B."/>
            <person name="Clum A."/>
            <person name="Lindquist E."/>
            <person name="Daum C."/>
            <person name="Ramamoorthy G.K."/>
            <person name="Gryganskyi A."/>
            <person name="Culley D."/>
            <person name="Magnuson J.K."/>
            <person name="James T.Y."/>
            <person name="O'Malley M.A."/>
            <person name="Stajich J.E."/>
            <person name="Spatafora J.W."/>
            <person name="Visel A."/>
            <person name="Grigoriev I.V."/>
        </authorList>
    </citation>
    <scope>NUCLEOTIDE SEQUENCE [LARGE SCALE GENOMIC DNA]</scope>
    <source>
        <strain evidence="1 2">NRRL 3301</strain>
    </source>
</reference>
<dbReference type="STRING" id="101127.A0A1X2GKK9"/>
<dbReference type="AlphaFoldDB" id="A0A1X2GKK9"/>
<dbReference type="Proteomes" id="UP000242146">
    <property type="component" value="Unassembled WGS sequence"/>
</dbReference>
<comment type="caution">
    <text evidence="1">The sequence shown here is derived from an EMBL/GenBank/DDBJ whole genome shotgun (WGS) entry which is preliminary data.</text>
</comment>
<name>A0A1X2GKK9_9FUNG</name>
<feature type="non-terminal residue" evidence="1">
    <location>
        <position position="638"/>
    </location>
</feature>
<accession>A0A1X2GKK9</accession>
<evidence type="ECO:0000313" key="1">
    <source>
        <dbReference type="EMBL" id="ORX56145.1"/>
    </source>
</evidence>
<dbReference type="OrthoDB" id="2290244at2759"/>
<protein>
    <submittedName>
        <fullName evidence="1">Uncharacterized protein</fullName>
    </submittedName>
</protein>